<dbReference type="GO" id="GO:0005886">
    <property type="term" value="C:plasma membrane"/>
    <property type="evidence" value="ECO:0007669"/>
    <property type="project" value="TreeGrafter"/>
</dbReference>
<dbReference type="Gene3D" id="1.10.3860.10">
    <property type="entry name" value="Sodium:dicarboxylate symporter"/>
    <property type="match status" value="1"/>
</dbReference>
<evidence type="ECO:0000256" key="4">
    <source>
        <dbReference type="ARBA" id="ARBA00022989"/>
    </source>
</evidence>
<dbReference type="SUPFAM" id="SSF118215">
    <property type="entry name" value="Proton glutamate symport protein"/>
    <property type="match status" value="1"/>
</dbReference>
<feature type="transmembrane region" description="Helical" evidence="6">
    <location>
        <begin position="213"/>
        <end position="233"/>
    </location>
</feature>
<dbReference type="PANTHER" id="PTHR42865">
    <property type="entry name" value="PROTON/GLUTAMATE-ASPARTATE SYMPORTER"/>
    <property type="match status" value="1"/>
</dbReference>
<sequence length="464" mass="50005">MKKLLTNLAFWVVLAIVAGVCVGFFMPELGIQSKIGIDWFIKILKWMVGPIIFLTIISGIVGLEDLRDVGSIGLKGFVYFELVSTLALAVGIGAALLLAPGHGMHLDITHLDASSVEQFTQNTRDVGSISAILKSAIPSTPLIPYLENTSIFGLIANFFIALSVVITPFIKAMTLQVLFMAICVAIALSFAPAKIKKACLIPLNKAQSIVLKILSVFMWLSPLAAYCAMAYLIGKFGISSLVGMLSLLVVMAIACLIFIFGVLGAICYFVKINIFKFMRFIAKEVLVVFATSSSEVALAPLMKKLEAAGIHRGCVGLIVPTGYSFNLDCTNIYLSMSVIFLAQAFDIELSFMHLLSILIILMITSKGAVGVTGSGFVVLAGTLSSLHDVIPVATVAVLLGVDKFMSEMRAVGNLCGNSVACLIVAIWDKKIDMQKFRHALDNPNDYAFENLNLNDNLTNTQSKP</sequence>
<keyword evidence="3 6" id="KW-0812">Transmembrane</keyword>
<protein>
    <submittedName>
        <fullName evidence="7">C4-dicarboxylate transport protein</fullName>
    </submittedName>
</protein>
<evidence type="ECO:0000313" key="7">
    <source>
        <dbReference type="EMBL" id="QLI06069.1"/>
    </source>
</evidence>
<feature type="transmembrane region" description="Helical" evidence="6">
    <location>
        <begin position="78"/>
        <end position="99"/>
    </location>
</feature>
<feature type="transmembrane region" description="Helical" evidence="6">
    <location>
        <begin position="332"/>
        <end position="363"/>
    </location>
</feature>
<evidence type="ECO:0000256" key="2">
    <source>
        <dbReference type="ARBA" id="ARBA00022448"/>
    </source>
</evidence>
<evidence type="ECO:0000256" key="3">
    <source>
        <dbReference type="ARBA" id="ARBA00022692"/>
    </source>
</evidence>
<dbReference type="GO" id="GO:0015141">
    <property type="term" value="F:succinate transmembrane transporter activity"/>
    <property type="evidence" value="ECO:0007669"/>
    <property type="project" value="TreeGrafter"/>
</dbReference>
<dbReference type="AlphaFoldDB" id="A0A7H9CMN3"/>
<evidence type="ECO:0000256" key="1">
    <source>
        <dbReference type="ARBA" id="ARBA00004141"/>
    </source>
</evidence>
<feature type="transmembrane region" description="Helical" evidence="6">
    <location>
        <begin position="6"/>
        <end position="31"/>
    </location>
</feature>
<keyword evidence="2" id="KW-0813">Transport</keyword>
<dbReference type="GO" id="GO:0015138">
    <property type="term" value="F:fumarate transmembrane transporter activity"/>
    <property type="evidence" value="ECO:0007669"/>
    <property type="project" value="TreeGrafter"/>
</dbReference>
<dbReference type="PRINTS" id="PR00173">
    <property type="entry name" value="EDTRNSPORT"/>
</dbReference>
<comment type="subcellular location">
    <subcellularLocation>
        <location evidence="1">Membrane</location>
        <topology evidence="1">Multi-pass membrane protein</topology>
    </subcellularLocation>
</comment>
<feature type="transmembrane region" description="Helical" evidence="6">
    <location>
        <begin position="151"/>
        <end position="170"/>
    </location>
</feature>
<feature type="transmembrane region" description="Helical" evidence="6">
    <location>
        <begin position="410"/>
        <end position="427"/>
    </location>
</feature>
<gene>
    <name evidence="7" type="primary">dctA</name>
    <name evidence="7" type="ORF">CINF_1594</name>
</gene>
<name>A0A7H9CMN3_9BACT</name>
<proteinExistence type="predicted"/>
<dbReference type="PANTHER" id="PTHR42865:SF1">
    <property type="entry name" value="AEROBIC C4-DICARBOXYLATE TRANSPORT PROTEIN"/>
    <property type="match status" value="1"/>
</dbReference>
<dbReference type="RefSeq" id="WP_179975165.1">
    <property type="nucleotide sequence ID" value="NZ_CP049075.1"/>
</dbReference>
<evidence type="ECO:0000256" key="6">
    <source>
        <dbReference type="SAM" id="Phobius"/>
    </source>
</evidence>
<feature type="transmembrane region" description="Helical" evidence="6">
    <location>
        <begin position="245"/>
        <end position="269"/>
    </location>
</feature>
<evidence type="ECO:0000313" key="8">
    <source>
        <dbReference type="Proteomes" id="UP000509414"/>
    </source>
</evidence>
<dbReference type="GO" id="GO:0015366">
    <property type="term" value="F:malate:proton symporter activity"/>
    <property type="evidence" value="ECO:0007669"/>
    <property type="project" value="TreeGrafter"/>
</dbReference>
<keyword evidence="8" id="KW-1185">Reference proteome</keyword>
<dbReference type="InterPro" id="IPR036458">
    <property type="entry name" value="Na:dicarbo_symporter_sf"/>
</dbReference>
<feature type="transmembrane region" description="Helical" evidence="6">
    <location>
        <begin position="375"/>
        <end position="398"/>
    </location>
</feature>
<dbReference type="Proteomes" id="UP000509414">
    <property type="component" value="Chromosome"/>
</dbReference>
<dbReference type="KEGG" id="cinf:CINF_1594"/>
<organism evidence="7 8">
    <name type="scientific">Candidatus Campylobacter infans</name>
    <dbReference type="NCBI Taxonomy" id="2561898"/>
    <lineage>
        <taxon>Bacteria</taxon>
        <taxon>Pseudomonadati</taxon>
        <taxon>Campylobacterota</taxon>
        <taxon>Epsilonproteobacteria</taxon>
        <taxon>Campylobacterales</taxon>
        <taxon>Campylobacteraceae</taxon>
        <taxon>Campylobacter</taxon>
    </lineage>
</organism>
<reference evidence="7 8" key="1">
    <citation type="submission" date="2020-02" db="EMBL/GenBank/DDBJ databases">
        <title>Complete genome sequence of the novel Campylobacter species Candidatus Campylobacter infans.</title>
        <authorList>
            <person name="Duim B."/>
            <person name="Zomer A."/>
            <person name="van der Graaf L."/>
            <person name="Wagenaar J."/>
        </authorList>
    </citation>
    <scope>NUCLEOTIDE SEQUENCE [LARGE SCALE GENOMIC DNA]</scope>
    <source>
        <strain evidence="7 8">19S00001</strain>
    </source>
</reference>
<dbReference type="InterPro" id="IPR001991">
    <property type="entry name" value="Na-dicarboxylate_symporter"/>
</dbReference>
<dbReference type="EMBL" id="CP049075">
    <property type="protein sequence ID" value="QLI06069.1"/>
    <property type="molecule type" value="Genomic_DNA"/>
</dbReference>
<dbReference type="GO" id="GO:0070778">
    <property type="term" value="P:L-aspartate transmembrane transport"/>
    <property type="evidence" value="ECO:0007669"/>
    <property type="project" value="TreeGrafter"/>
</dbReference>
<keyword evidence="4 6" id="KW-1133">Transmembrane helix</keyword>
<evidence type="ECO:0000256" key="5">
    <source>
        <dbReference type="ARBA" id="ARBA00023136"/>
    </source>
</evidence>
<feature type="transmembrane region" description="Helical" evidence="6">
    <location>
        <begin position="176"/>
        <end position="193"/>
    </location>
</feature>
<feature type="transmembrane region" description="Helical" evidence="6">
    <location>
        <begin position="43"/>
        <end position="63"/>
    </location>
</feature>
<dbReference type="Pfam" id="PF00375">
    <property type="entry name" value="SDF"/>
    <property type="match status" value="1"/>
</dbReference>
<accession>A0A7H9CMN3</accession>
<keyword evidence="5 6" id="KW-0472">Membrane</keyword>